<evidence type="ECO:0000256" key="1">
    <source>
        <dbReference type="SAM" id="MobiDB-lite"/>
    </source>
</evidence>
<feature type="compositionally biased region" description="Basic and acidic residues" evidence="1">
    <location>
        <begin position="178"/>
        <end position="194"/>
    </location>
</feature>
<evidence type="ECO:0000256" key="2">
    <source>
        <dbReference type="SAM" id="Phobius"/>
    </source>
</evidence>
<sequence>MNSAIVSQTTAKMADAKRSYPTTPRNGRHHSIDPPDYYDSPSMRSQRRGRSSQSSSQSFILKAFLGCIILCISTTSFLHFHEQASERGDLRIHRGLDRYVMDMPDESLEDMMSARKLQRPRPKAGKPQRKIIKLGTDDDDDTANTNANKQGTDDDDDTANTNANKQGTDDDPSNAIEPKTDDDPETAIRPKMDDDATNAIEPKTDDDPETAIRPKMDDDATNAIEPKTDDDPETAIRSKMDDDATNAIEPKTDDDPETAIRPKMDDDATNAIEPKTDDDPETAIRPKMDDDATNAIEPKTNDDPETTIRPKMVTKTDDDPETAIRSKMDDDATNAIEPKTDDDPETAIQPASAKKKPLMDDDNYEDDNVANTEKEGAGTYPPTKIGKAPKPLIPPTPKPVIIKSSKTLKKSGIEKTPKKTVKLVYATAKPKPTAEPTIAPTTGATTWTTDAPTVNQRPIRKAACLAEKMNDMATMDPERIQKKAVRAQRVRVQRAEEMKQKESSEEKEDESVLIIASVPVDERHVISLWSLLECFSASYNHVIISTAYWAKESMQRIIQEAKSQIPHFQNGSVTIEFNSFDNKKYDAGLWCDVLMGAKGRYKSYGLLNDSIFAIRDFAGMTEPLGKKKEPQNEEAVRMTSLNWHEKGKERGRWFESVYRGFDEKGLEIYMEHSCLPDDSPAFCPKELNKARKKRCITNYFELGMSWEFPNIEQQIQGIFPGTVSEEFRATINKFPTWVCNREFWMDVLLPMGFPAAKVNCETMIGKDLRVEPILDTCQAFLDERFLCDLDFSNAVRLIQYPEMNLKEKEKKAMIKGDANAKVSNL</sequence>
<evidence type="ECO:0000313" key="3">
    <source>
        <dbReference type="EMBL" id="VEU39048.1"/>
    </source>
</evidence>
<feature type="compositionally biased region" description="Basic residues" evidence="1">
    <location>
        <begin position="116"/>
        <end position="132"/>
    </location>
</feature>
<dbReference type="EMBL" id="CAACVS010000202">
    <property type="protein sequence ID" value="VEU39048.1"/>
    <property type="molecule type" value="Genomic_DNA"/>
</dbReference>
<feature type="compositionally biased region" description="Basic and acidic residues" evidence="1">
    <location>
        <begin position="226"/>
        <end position="242"/>
    </location>
</feature>
<gene>
    <name evidence="3" type="ORF">PSNMU_V1.4_AUG-EV-PASAV3_0058850</name>
</gene>
<feature type="region of interest" description="Disordered" evidence="1">
    <location>
        <begin position="114"/>
        <end position="403"/>
    </location>
</feature>
<dbReference type="Proteomes" id="UP000291116">
    <property type="component" value="Unassembled WGS sequence"/>
</dbReference>
<feature type="compositionally biased region" description="Polar residues" evidence="1">
    <location>
        <begin position="1"/>
        <end position="11"/>
    </location>
</feature>
<dbReference type="AlphaFoldDB" id="A0A448ZAM6"/>
<keyword evidence="2" id="KW-0472">Membrane</keyword>
<reference evidence="3 4" key="1">
    <citation type="submission" date="2019-01" db="EMBL/GenBank/DDBJ databases">
        <authorList>
            <person name="Ferrante I. M."/>
        </authorList>
    </citation>
    <scope>NUCLEOTIDE SEQUENCE [LARGE SCALE GENOMIC DNA]</scope>
    <source>
        <strain evidence="3 4">B856</strain>
    </source>
</reference>
<feature type="compositionally biased region" description="Basic and acidic residues" evidence="1">
    <location>
        <begin position="250"/>
        <end position="266"/>
    </location>
</feature>
<feature type="compositionally biased region" description="Basic and acidic residues" evidence="1">
    <location>
        <begin position="299"/>
        <end position="330"/>
    </location>
</feature>
<proteinExistence type="predicted"/>
<evidence type="ECO:0000313" key="4">
    <source>
        <dbReference type="Proteomes" id="UP000291116"/>
    </source>
</evidence>
<organism evidence="3 4">
    <name type="scientific">Pseudo-nitzschia multistriata</name>
    <dbReference type="NCBI Taxonomy" id="183589"/>
    <lineage>
        <taxon>Eukaryota</taxon>
        <taxon>Sar</taxon>
        <taxon>Stramenopiles</taxon>
        <taxon>Ochrophyta</taxon>
        <taxon>Bacillariophyta</taxon>
        <taxon>Bacillariophyceae</taxon>
        <taxon>Bacillariophycidae</taxon>
        <taxon>Bacillariales</taxon>
        <taxon>Bacillariaceae</taxon>
        <taxon>Pseudo-nitzschia</taxon>
    </lineage>
</organism>
<keyword evidence="2" id="KW-1133">Transmembrane helix</keyword>
<keyword evidence="4" id="KW-1185">Reference proteome</keyword>
<feature type="transmembrane region" description="Helical" evidence="2">
    <location>
        <begin position="59"/>
        <end position="80"/>
    </location>
</feature>
<feature type="region of interest" description="Disordered" evidence="1">
    <location>
        <begin position="1"/>
        <end position="54"/>
    </location>
</feature>
<protein>
    <submittedName>
        <fullName evidence="3">Uncharacterized protein</fullName>
    </submittedName>
</protein>
<name>A0A448ZAM6_9STRA</name>
<accession>A0A448ZAM6</accession>
<feature type="compositionally biased region" description="Basic and acidic residues" evidence="1">
    <location>
        <begin position="274"/>
        <end position="290"/>
    </location>
</feature>
<feature type="compositionally biased region" description="Basic and acidic residues" evidence="1">
    <location>
        <begin position="202"/>
        <end position="218"/>
    </location>
</feature>
<keyword evidence="2" id="KW-0812">Transmembrane</keyword>